<protein>
    <submittedName>
        <fullName evidence="3">Uncharacterized protein</fullName>
    </submittedName>
</protein>
<feature type="coiled-coil region" evidence="1">
    <location>
        <begin position="449"/>
        <end position="483"/>
    </location>
</feature>
<feature type="coiled-coil region" evidence="1">
    <location>
        <begin position="246"/>
        <end position="273"/>
    </location>
</feature>
<keyword evidence="4" id="KW-1185">Reference proteome</keyword>
<name>A0A1R2D121_9CILI</name>
<feature type="region of interest" description="Disordered" evidence="2">
    <location>
        <begin position="534"/>
        <end position="561"/>
    </location>
</feature>
<feature type="compositionally biased region" description="Low complexity" evidence="2">
    <location>
        <begin position="548"/>
        <end position="561"/>
    </location>
</feature>
<keyword evidence="1" id="KW-0175">Coiled coil</keyword>
<dbReference type="EMBL" id="MPUH01000019">
    <property type="protein sequence ID" value="OMJ94967.1"/>
    <property type="molecule type" value="Genomic_DNA"/>
</dbReference>
<dbReference type="Proteomes" id="UP000187209">
    <property type="component" value="Unassembled WGS sequence"/>
</dbReference>
<accession>A0A1R2D121</accession>
<evidence type="ECO:0000256" key="2">
    <source>
        <dbReference type="SAM" id="MobiDB-lite"/>
    </source>
</evidence>
<gene>
    <name evidence="3" type="ORF">SteCoe_1833</name>
</gene>
<evidence type="ECO:0000256" key="1">
    <source>
        <dbReference type="SAM" id="Coils"/>
    </source>
</evidence>
<proteinExistence type="predicted"/>
<organism evidence="3 4">
    <name type="scientific">Stentor coeruleus</name>
    <dbReference type="NCBI Taxonomy" id="5963"/>
    <lineage>
        <taxon>Eukaryota</taxon>
        <taxon>Sar</taxon>
        <taxon>Alveolata</taxon>
        <taxon>Ciliophora</taxon>
        <taxon>Postciliodesmatophora</taxon>
        <taxon>Heterotrichea</taxon>
        <taxon>Heterotrichida</taxon>
        <taxon>Stentoridae</taxon>
        <taxon>Stentor</taxon>
    </lineage>
</organism>
<dbReference type="AlphaFoldDB" id="A0A1R2D121"/>
<sequence>MASQTKRTVHTEEVKITNEKIADPLPNAPLVTFDLNLNNLQDYLNRISTLINTHTFHIQNLTEEIESKISLPEGFEILESIALSIPKEMGGRNPRNNDLKDGISAASSGIQGICDRIIDFDDFQKSTQKKLRELENSISLKLSSEKFDIEKEYLEEKIQEKINRDAFVKKISLVEAMIKNTEDKINDINIDLGKRISDLEVNTQWKIRDCENLLKTRVNDKYVWDAINTIEQKMRKEFEITNADKIKKQKSFYDKLEKELKRLEGEIIAKSYEARNAVESIEKVLQHKVNEDQYNFLINLINSKDKDLNSTSLCDLEKKIKELDDKIDSLTSVIPKSPVEELKNLTSKIENLEIQLEKKAEREPVIELFNNLKNIKPQYSQSQIQYQEITDLLKFKEKAIQNFEKIDEKFDKLEKINKASDLSKIKRILSTKANEEQTKEEFYLISQRVSDLERNQNEILKELERLNMQIRKIIQTIEDLGSKSGFALISKKSFANNCLSCGRGDTTFLPTVPHIQGYDGRFYKADLGSFRPGATDSEIRHSDEDIPSSKTPLPLSKSPISMNKLPKVGVNSLLGKDLVNTLSTTSISPIRNFRPSSQGNT</sequence>
<comment type="caution">
    <text evidence="3">The sequence shown here is derived from an EMBL/GenBank/DDBJ whole genome shotgun (WGS) entry which is preliminary data.</text>
</comment>
<evidence type="ECO:0000313" key="3">
    <source>
        <dbReference type="EMBL" id="OMJ94967.1"/>
    </source>
</evidence>
<evidence type="ECO:0000313" key="4">
    <source>
        <dbReference type="Proteomes" id="UP000187209"/>
    </source>
</evidence>
<dbReference type="OrthoDB" id="297041at2759"/>
<reference evidence="3 4" key="1">
    <citation type="submission" date="2016-11" db="EMBL/GenBank/DDBJ databases">
        <title>The macronuclear genome of Stentor coeruleus: a giant cell with tiny introns.</title>
        <authorList>
            <person name="Slabodnick M."/>
            <person name="Ruby J.G."/>
            <person name="Reiff S.B."/>
            <person name="Swart E.C."/>
            <person name="Gosai S."/>
            <person name="Prabakaran S."/>
            <person name="Witkowska E."/>
            <person name="Larue G.E."/>
            <person name="Fisher S."/>
            <person name="Freeman R.M."/>
            <person name="Gunawardena J."/>
            <person name="Chu W."/>
            <person name="Stover N.A."/>
            <person name="Gregory B.D."/>
            <person name="Nowacki M."/>
            <person name="Derisi J."/>
            <person name="Roy S.W."/>
            <person name="Marshall W.F."/>
            <person name="Sood P."/>
        </authorList>
    </citation>
    <scope>NUCLEOTIDE SEQUENCE [LARGE SCALE GENOMIC DNA]</scope>
    <source>
        <strain evidence="3">WM001</strain>
    </source>
</reference>